<dbReference type="PANTHER" id="PTHR43832:SF1">
    <property type="entry name" value="S-ADENOSYL-L-METHIONINE-DEPENDENT METHYLTRANSFERASES SUPERFAMILY PROTEIN"/>
    <property type="match status" value="1"/>
</dbReference>
<comment type="caution">
    <text evidence="1">The sequence shown here is derived from an EMBL/GenBank/DDBJ whole genome shotgun (WGS) entry which is preliminary data.</text>
</comment>
<keyword evidence="2" id="KW-1185">Reference proteome</keyword>
<dbReference type="EMBL" id="BSPC01000009">
    <property type="protein sequence ID" value="GLS18223.1"/>
    <property type="molecule type" value="Genomic_DNA"/>
</dbReference>
<dbReference type="Gene3D" id="3.40.50.150">
    <property type="entry name" value="Vaccinia Virus protein VP39"/>
    <property type="match status" value="1"/>
</dbReference>
<dbReference type="PANTHER" id="PTHR43832">
    <property type="match status" value="1"/>
</dbReference>
<organism evidence="1 2">
    <name type="scientific">Labrys miyagiensis</name>
    <dbReference type="NCBI Taxonomy" id="346912"/>
    <lineage>
        <taxon>Bacteria</taxon>
        <taxon>Pseudomonadati</taxon>
        <taxon>Pseudomonadota</taxon>
        <taxon>Alphaproteobacteria</taxon>
        <taxon>Hyphomicrobiales</taxon>
        <taxon>Xanthobacteraceae</taxon>
        <taxon>Labrys</taxon>
    </lineage>
</organism>
<dbReference type="CDD" id="cd02440">
    <property type="entry name" value="AdoMet_MTases"/>
    <property type="match status" value="1"/>
</dbReference>
<evidence type="ECO:0000313" key="2">
    <source>
        <dbReference type="Proteomes" id="UP001156882"/>
    </source>
</evidence>
<dbReference type="Pfam" id="PF02353">
    <property type="entry name" value="CMAS"/>
    <property type="match status" value="1"/>
</dbReference>
<proteinExistence type="predicted"/>
<sequence length="340" mass="38674">MSMLASAIDVIERAPLPDWMTRGGVNFLVERTRRRLVTLPSIDAPFAAMMGEHAIALHAGEANAQHYEIPAAFFALILGPQRKYSCCLYPEGTESLAEAETLALDETIAHADLQDGQTILELGCGWGSLSLAMAARFPKADITAVSNSASQRAFIETEAARRGLRNLTVITADMNDFTPHARFERIVSVEMFEHMTNWRALLTRISGWLKPEGRLFLHVFSHRSQPYRFDHADKTDWIAQHFFTGGIMPSHDLIRQFDDIFSLDEAWQWSGRHYQRTARDWLANFDAHGRAIDAILQEVYGRDASLWKRRWRLFFLATEGLFGHANGREWGVSHYRLRAV</sequence>
<dbReference type="RefSeq" id="WP_284311036.1">
    <property type="nucleotide sequence ID" value="NZ_BSPC01000009.1"/>
</dbReference>
<reference evidence="2" key="1">
    <citation type="journal article" date="2019" name="Int. J. Syst. Evol. Microbiol.">
        <title>The Global Catalogue of Microorganisms (GCM) 10K type strain sequencing project: providing services to taxonomists for standard genome sequencing and annotation.</title>
        <authorList>
            <consortium name="The Broad Institute Genomics Platform"/>
            <consortium name="The Broad Institute Genome Sequencing Center for Infectious Disease"/>
            <person name="Wu L."/>
            <person name="Ma J."/>
        </authorList>
    </citation>
    <scope>NUCLEOTIDE SEQUENCE [LARGE SCALE GENOMIC DNA]</scope>
    <source>
        <strain evidence="2">NBRC 101365</strain>
    </source>
</reference>
<dbReference type="InterPro" id="IPR029063">
    <property type="entry name" value="SAM-dependent_MTases_sf"/>
</dbReference>
<gene>
    <name evidence="1" type="ORF">GCM10007874_12390</name>
</gene>
<dbReference type="Proteomes" id="UP001156882">
    <property type="component" value="Unassembled WGS sequence"/>
</dbReference>
<protein>
    <submittedName>
        <fullName evidence="1">Cyclopropane-fatty-acyl-phospholipid synthase</fullName>
    </submittedName>
</protein>
<name>A0ABQ6CD73_9HYPH</name>
<accession>A0ABQ6CD73</accession>
<evidence type="ECO:0000313" key="1">
    <source>
        <dbReference type="EMBL" id="GLS18223.1"/>
    </source>
</evidence>
<dbReference type="SUPFAM" id="SSF53335">
    <property type="entry name" value="S-adenosyl-L-methionine-dependent methyltransferases"/>
    <property type="match status" value="1"/>
</dbReference>